<feature type="signal peptide" evidence="1">
    <location>
        <begin position="1"/>
        <end position="26"/>
    </location>
</feature>
<dbReference type="AlphaFoldDB" id="A0A1I1B6M6"/>
<sequence>MIAKRRRMWTLLAAVLLVGAAQVPSAGTAMSGVAQQAGVAARADNGARVLRETRIDERTLDLEIDSPSLGRSGMVRVLLPEGWDEQPGRTWPSLWLLHGCCERADYRSWTEFTDVEEFTADKQTLVVLPTDGAAGMYTKWWNFGLWNTPDWEKFHVTEVRQILERGYRAGQRRAVAGLSIGGFGAMHYAFRHPGMFSAAASYSGVLNTLDTLAPGVIKAILVREGFYNWTMMWGGERLNRGLWESHNPYDNVEKLRGTALYVSSGNGDQGPLDEQSPLDFIEPSALGTSKQFTARLREHGIPVTTDFYGGGTHTWPYWERALHRSWPVLAEGLGL</sequence>
<gene>
    <name evidence="2" type="ORF">SAMN05216266_111173</name>
</gene>
<protein>
    <submittedName>
        <fullName evidence="2">S-formylglutathione hydrolase FrmB</fullName>
    </submittedName>
</protein>
<keyword evidence="2" id="KW-0378">Hydrolase</keyword>
<keyword evidence="1" id="KW-0732">Signal</keyword>
<proteinExistence type="predicted"/>
<accession>A0A1I1B6M6</accession>
<dbReference type="GO" id="GO:0016787">
    <property type="term" value="F:hydrolase activity"/>
    <property type="evidence" value="ECO:0007669"/>
    <property type="project" value="UniProtKB-KW"/>
</dbReference>
<dbReference type="Proteomes" id="UP000243799">
    <property type="component" value="Unassembled WGS sequence"/>
</dbReference>
<dbReference type="SUPFAM" id="SSF53474">
    <property type="entry name" value="alpha/beta-Hydrolases"/>
    <property type="match status" value="1"/>
</dbReference>
<reference evidence="3" key="1">
    <citation type="submission" date="2016-10" db="EMBL/GenBank/DDBJ databases">
        <authorList>
            <person name="Varghese N."/>
            <person name="Submissions S."/>
        </authorList>
    </citation>
    <scope>NUCLEOTIDE SEQUENCE [LARGE SCALE GENOMIC DNA]</scope>
    <source>
        <strain evidence="3">CGMCC 4.3568</strain>
    </source>
</reference>
<evidence type="ECO:0000313" key="2">
    <source>
        <dbReference type="EMBL" id="SFB44183.1"/>
    </source>
</evidence>
<dbReference type="InterPro" id="IPR029058">
    <property type="entry name" value="AB_hydrolase_fold"/>
</dbReference>
<dbReference type="InterPro" id="IPR000801">
    <property type="entry name" value="Esterase-like"/>
</dbReference>
<keyword evidence="3" id="KW-1185">Reference proteome</keyword>
<dbReference type="GO" id="GO:0016747">
    <property type="term" value="F:acyltransferase activity, transferring groups other than amino-acyl groups"/>
    <property type="evidence" value="ECO:0007669"/>
    <property type="project" value="TreeGrafter"/>
</dbReference>
<evidence type="ECO:0000256" key="1">
    <source>
        <dbReference type="SAM" id="SignalP"/>
    </source>
</evidence>
<dbReference type="PANTHER" id="PTHR48098">
    <property type="entry name" value="ENTEROCHELIN ESTERASE-RELATED"/>
    <property type="match status" value="1"/>
</dbReference>
<dbReference type="Gene3D" id="3.40.50.1820">
    <property type="entry name" value="alpha/beta hydrolase"/>
    <property type="match status" value="1"/>
</dbReference>
<dbReference type="EMBL" id="FOKG01000011">
    <property type="protein sequence ID" value="SFB44183.1"/>
    <property type="molecule type" value="Genomic_DNA"/>
</dbReference>
<organism evidence="2 3">
    <name type="scientific">Amycolatopsis marina</name>
    <dbReference type="NCBI Taxonomy" id="490629"/>
    <lineage>
        <taxon>Bacteria</taxon>
        <taxon>Bacillati</taxon>
        <taxon>Actinomycetota</taxon>
        <taxon>Actinomycetes</taxon>
        <taxon>Pseudonocardiales</taxon>
        <taxon>Pseudonocardiaceae</taxon>
        <taxon>Amycolatopsis</taxon>
    </lineage>
</organism>
<evidence type="ECO:0000313" key="3">
    <source>
        <dbReference type="Proteomes" id="UP000243799"/>
    </source>
</evidence>
<dbReference type="Pfam" id="PF00756">
    <property type="entry name" value="Esterase"/>
    <property type="match status" value="1"/>
</dbReference>
<dbReference type="InterPro" id="IPR050583">
    <property type="entry name" value="Mycobacterial_A85_antigen"/>
</dbReference>
<dbReference type="RefSeq" id="WP_425425547.1">
    <property type="nucleotide sequence ID" value="NZ_FOKG01000011.1"/>
</dbReference>
<feature type="chain" id="PRO_5039383286" evidence="1">
    <location>
        <begin position="27"/>
        <end position="335"/>
    </location>
</feature>
<name>A0A1I1B6M6_9PSEU</name>
<dbReference type="STRING" id="490629.SAMN05216266_111173"/>
<dbReference type="PANTHER" id="PTHR48098:SF1">
    <property type="entry name" value="DIACYLGLYCEROL ACYLTRANSFERASE_MYCOLYLTRANSFERASE AG85A"/>
    <property type="match status" value="1"/>
</dbReference>